<dbReference type="EMBL" id="LDSE01000031">
    <property type="protein sequence ID" value="KTS66389.1"/>
    <property type="molecule type" value="Genomic_DNA"/>
</dbReference>
<gene>
    <name evidence="2" type="ORF">SA3R_18135</name>
</gene>
<organism evidence="2 3">
    <name type="scientific">Pantoea dispersa</name>
    <dbReference type="NCBI Taxonomy" id="59814"/>
    <lineage>
        <taxon>Bacteria</taxon>
        <taxon>Pseudomonadati</taxon>
        <taxon>Pseudomonadota</taxon>
        <taxon>Gammaproteobacteria</taxon>
        <taxon>Enterobacterales</taxon>
        <taxon>Erwiniaceae</taxon>
        <taxon>Pantoea</taxon>
    </lineage>
</organism>
<dbReference type="SMART" id="SM00953">
    <property type="entry name" value="RES"/>
    <property type="match status" value="1"/>
</dbReference>
<protein>
    <recommendedName>
        <fullName evidence="1">RES domain-containing protein</fullName>
    </recommendedName>
</protein>
<dbReference type="RefSeq" id="WP_058776084.1">
    <property type="nucleotide sequence ID" value="NZ_LDSD01000014.1"/>
</dbReference>
<dbReference type="InterPro" id="IPR014914">
    <property type="entry name" value="RES_dom"/>
</dbReference>
<evidence type="ECO:0000313" key="3">
    <source>
        <dbReference type="Proteomes" id="UP000071979"/>
    </source>
</evidence>
<proteinExistence type="predicted"/>
<dbReference type="Proteomes" id="UP000071979">
    <property type="component" value="Unassembled WGS sequence"/>
</dbReference>
<evidence type="ECO:0000259" key="1">
    <source>
        <dbReference type="SMART" id="SM00953"/>
    </source>
</evidence>
<name>A0A8E1RWU7_9GAMM</name>
<dbReference type="AlphaFoldDB" id="A0A8E1RWU7"/>
<evidence type="ECO:0000313" key="2">
    <source>
        <dbReference type="EMBL" id="KTS66389.1"/>
    </source>
</evidence>
<dbReference type="Pfam" id="PF08808">
    <property type="entry name" value="RES"/>
    <property type="match status" value="1"/>
</dbReference>
<comment type="caution">
    <text evidence="2">The sequence shown here is derived from an EMBL/GenBank/DDBJ whole genome shotgun (WGS) entry which is preliminary data.</text>
</comment>
<accession>A0A8E1RWU7</accession>
<sequence>MDKRSTAAQPNDSSILPVITAEEGAPLPGALLQLSFITLSAGSILHRVHLSHYAANQFNPGVKGNARFSPIKTKHGQPIPTLYGGSTRDCALMETVFHDVPFAPGLKTLDKNKLHYQLHSCLKVNEDMLLIDLSSIALRKLGITRKQLIDTEKHHYPLTRRWAAALHHQSESAQGLSWISRQDDSARAVMLFGDRISPGTLTPLNKSLSLIDDSDTYGEVLHLASRLGVFIIAAK</sequence>
<feature type="domain" description="RES" evidence="1">
    <location>
        <begin position="58"/>
        <end position="203"/>
    </location>
</feature>
<reference evidence="2 3" key="1">
    <citation type="journal article" date="2016" name="Front. Microbiol.">
        <title>Genomic Resource of Rice Seed Associated Bacteria.</title>
        <authorList>
            <person name="Midha S."/>
            <person name="Bansal K."/>
            <person name="Sharma S."/>
            <person name="Kumar N."/>
            <person name="Patil P.P."/>
            <person name="Chaudhry V."/>
            <person name="Patil P.B."/>
        </authorList>
    </citation>
    <scope>NUCLEOTIDE SEQUENCE [LARGE SCALE GENOMIC DNA]</scope>
    <source>
        <strain evidence="2 3">SA3</strain>
    </source>
</reference>